<protein>
    <recommendedName>
        <fullName evidence="2">DUF1279 domain-containing protein</fullName>
    </recommendedName>
</protein>
<feature type="domain" description="DUF1279" evidence="2">
    <location>
        <begin position="173"/>
        <end position="259"/>
    </location>
</feature>
<dbReference type="KEGG" id="sre:PTSG_07637"/>
<dbReference type="AlphaFoldDB" id="F2UHC1"/>
<dbReference type="PANTHER" id="PTHR21377">
    <property type="entry name" value="PROTEIN FAM210B, MITOCHONDRIAL"/>
    <property type="match status" value="1"/>
</dbReference>
<dbReference type="RefSeq" id="XP_004991434.1">
    <property type="nucleotide sequence ID" value="XM_004991377.1"/>
</dbReference>
<reference evidence="3" key="1">
    <citation type="submission" date="2009-08" db="EMBL/GenBank/DDBJ databases">
        <title>Annotation of Salpingoeca rosetta.</title>
        <authorList>
            <consortium name="The Broad Institute Genome Sequencing Platform"/>
            <person name="Russ C."/>
            <person name="Cuomo C."/>
            <person name="Burger G."/>
            <person name="Gray M.W."/>
            <person name="Holland P.W.H."/>
            <person name="King N."/>
            <person name="Lang F.B.F."/>
            <person name="Roger A.J."/>
            <person name="Ruiz-Trillo I."/>
            <person name="Young S.K."/>
            <person name="Zeng Q."/>
            <person name="Gargeya S."/>
            <person name="Alvarado L."/>
            <person name="Berlin A."/>
            <person name="Chapman S.B."/>
            <person name="Chen Z."/>
            <person name="Freedman E."/>
            <person name="Gellesch M."/>
            <person name="Goldberg J."/>
            <person name="Griggs A."/>
            <person name="Gujja S."/>
            <person name="Heilman E."/>
            <person name="Heiman D."/>
            <person name="Howarth C."/>
            <person name="Mehta T."/>
            <person name="Neiman D."/>
            <person name="Pearson M."/>
            <person name="Roberts A."/>
            <person name="Saif S."/>
            <person name="Shea T."/>
            <person name="Shenoy N."/>
            <person name="Sisk P."/>
            <person name="Stolte C."/>
            <person name="Sykes S."/>
            <person name="White J."/>
            <person name="Yandava C."/>
            <person name="Haas B."/>
            <person name="Nusbaum C."/>
            <person name="Birren B."/>
        </authorList>
    </citation>
    <scope>NUCLEOTIDE SEQUENCE [LARGE SCALE GENOMIC DNA]</scope>
    <source>
        <strain evidence="3">ATCC 50818</strain>
    </source>
</reference>
<sequence length="278" mass="29977">MLSTSLALLRRAALARMPAVSNARTSVLLSSRCVARFPASTSATGGSSRLFLSTAHTHSCDDTNSTSSSGSNAGPAAFATSHTAAANATALAIAHMSAGDLSRLPLPASPSMVQLQQARLYSSSTRTSSTSTSKQHLSASPAASAGQAPQKQEAEEDEEERDRKAMQGLTSMQKFRYMLRRYGKFAAVYYFLLGTADLSLYYTAISMGVDVQPFLDSIFSYFGGSPDWVSPKYGNLIAAYSVHKVMTVPRVLVVVSTTPSIIKRIKIRYPNFYNKFLR</sequence>
<dbReference type="GO" id="GO:0005739">
    <property type="term" value="C:mitochondrion"/>
    <property type="evidence" value="ECO:0007669"/>
    <property type="project" value="TreeGrafter"/>
</dbReference>
<evidence type="ECO:0000313" key="4">
    <source>
        <dbReference type="Proteomes" id="UP000007799"/>
    </source>
</evidence>
<evidence type="ECO:0000259" key="2">
    <source>
        <dbReference type="Pfam" id="PF06916"/>
    </source>
</evidence>
<evidence type="ECO:0000313" key="3">
    <source>
        <dbReference type="EMBL" id="EGD76520.1"/>
    </source>
</evidence>
<dbReference type="PANTHER" id="PTHR21377:SF0">
    <property type="entry name" value="PROTEIN FAM210B, MITOCHONDRIAL"/>
    <property type="match status" value="1"/>
</dbReference>
<dbReference type="InParanoid" id="F2UHC1"/>
<gene>
    <name evidence="3" type="ORF">PTSG_07637</name>
</gene>
<evidence type="ECO:0000256" key="1">
    <source>
        <dbReference type="SAM" id="MobiDB-lite"/>
    </source>
</evidence>
<dbReference type="InterPro" id="IPR045866">
    <property type="entry name" value="FAM210A/B-like"/>
</dbReference>
<dbReference type="OrthoDB" id="426386at2759"/>
<feature type="compositionally biased region" description="Low complexity" evidence="1">
    <location>
        <begin position="62"/>
        <end position="76"/>
    </location>
</feature>
<dbReference type="GeneID" id="16071994"/>
<dbReference type="Proteomes" id="UP000007799">
    <property type="component" value="Unassembled WGS sequence"/>
</dbReference>
<keyword evidence="4" id="KW-1185">Reference proteome</keyword>
<dbReference type="OMA" id="GNFALAW"/>
<proteinExistence type="predicted"/>
<feature type="compositionally biased region" description="Low complexity" evidence="1">
    <location>
        <begin position="122"/>
        <end position="151"/>
    </location>
</feature>
<organism evidence="4">
    <name type="scientific">Salpingoeca rosetta (strain ATCC 50818 / BSB-021)</name>
    <dbReference type="NCBI Taxonomy" id="946362"/>
    <lineage>
        <taxon>Eukaryota</taxon>
        <taxon>Choanoflagellata</taxon>
        <taxon>Craspedida</taxon>
        <taxon>Salpingoecidae</taxon>
        <taxon>Salpingoeca</taxon>
    </lineage>
</organism>
<feature type="region of interest" description="Disordered" evidence="1">
    <location>
        <begin position="117"/>
        <end position="166"/>
    </location>
</feature>
<accession>F2UHC1</accession>
<feature type="region of interest" description="Disordered" evidence="1">
    <location>
        <begin position="57"/>
        <end position="76"/>
    </location>
</feature>
<dbReference type="InterPro" id="IPR009688">
    <property type="entry name" value="FAM210A/B-like_dom"/>
</dbReference>
<dbReference type="EMBL" id="GL832974">
    <property type="protein sequence ID" value="EGD76520.1"/>
    <property type="molecule type" value="Genomic_DNA"/>
</dbReference>
<name>F2UHC1_SALR5</name>
<dbReference type="Pfam" id="PF06916">
    <property type="entry name" value="FAM210A-B_dom"/>
    <property type="match status" value="1"/>
</dbReference>